<comment type="caution">
    <text evidence="4">The sequence shown here is derived from an EMBL/GenBank/DDBJ whole genome shotgun (WGS) entry which is preliminary data.</text>
</comment>
<protein>
    <submittedName>
        <fullName evidence="4">Gfo/Idh/MocA family oxidoreductase</fullName>
    </submittedName>
</protein>
<dbReference type="GO" id="GO:0016491">
    <property type="term" value="F:oxidoreductase activity"/>
    <property type="evidence" value="ECO:0007669"/>
    <property type="project" value="UniProtKB-KW"/>
</dbReference>
<evidence type="ECO:0000313" key="4">
    <source>
        <dbReference type="EMBL" id="KAA9164010.1"/>
    </source>
</evidence>
<dbReference type="Pfam" id="PF22725">
    <property type="entry name" value="GFO_IDH_MocA_C3"/>
    <property type="match status" value="1"/>
</dbReference>
<dbReference type="Gene3D" id="3.40.50.720">
    <property type="entry name" value="NAD(P)-binding Rossmann-like Domain"/>
    <property type="match status" value="1"/>
</dbReference>
<dbReference type="InterPro" id="IPR050463">
    <property type="entry name" value="Gfo/Idh/MocA_oxidrdct_glycsds"/>
</dbReference>
<dbReference type="InterPro" id="IPR055170">
    <property type="entry name" value="GFO_IDH_MocA-like_dom"/>
</dbReference>
<dbReference type="SUPFAM" id="SSF55347">
    <property type="entry name" value="Glyceraldehyde-3-phosphate dehydrogenase-like, C-terminal domain"/>
    <property type="match status" value="1"/>
</dbReference>
<proteinExistence type="predicted"/>
<dbReference type="Proteomes" id="UP000319769">
    <property type="component" value="Unassembled WGS sequence"/>
</dbReference>
<name>A0A5N0VFU8_9PSEU</name>
<dbReference type="InterPro" id="IPR036291">
    <property type="entry name" value="NAD(P)-bd_dom_sf"/>
</dbReference>
<dbReference type="Gene3D" id="3.30.360.10">
    <property type="entry name" value="Dihydrodipicolinate Reductase, domain 2"/>
    <property type="match status" value="1"/>
</dbReference>
<dbReference type="InterPro" id="IPR000683">
    <property type="entry name" value="Gfo/Idh/MocA-like_OxRdtase_N"/>
</dbReference>
<dbReference type="RefSeq" id="WP_144748513.1">
    <property type="nucleotide sequence ID" value="NZ_VMNW02000008.1"/>
</dbReference>
<organism evidence="4 5">
    <name type="scientific">Amycolatopsis acidicola</name>
    <dbReference type="NCBI Taxonomy" id="2596893"/>
    <lineage>
        <taxon>Bacteria</taxon>
        <taxon>Bacillati</taxon>
        <taxon>Actinomycetota</taxon>
        <taxon>Actinomycetes</taxon>
        <taxon>Pseudonocardiales</taxon>
        <taxon>Pseudonocardiaceae</taxon>
        <taxon>Amycolatopsis</taxon>
    </lineage>
</organism>
<evidence type="ECO:0000259" key="3">
    <source>
        <dbReference type="Pfam" id="PF22725"/>
    </source>
</evidence>
<gene>
    <name evidence="4" type="ORF">FPZ12_008310</name>
</gene>
<sequence>MASTQKPIGVALIGCGRVSDAHLGAITSQPEKGRLVAVVDRNPELARAAAERFGAEHACASIDQAMKIPEVEAAIICLPNHLHGEASIQCLNAGRHVLVEKPMADDYATTVAMGEAAEAAGKVLAVGQSRRHGSAIRYVQDHLESFGELRAIQASFCMYWDGPQAPWWAERTAKDGLVLSLLGSHTIDFVQMMLGKHPLRVHAEATRLRDCWSAEDEAMILIRYPQNKMATVHLSYNQQPFFERYHLLFDTSIVEVRDVNMVLVNNEVVHAPAEEATLLVTNELFKNQFAEFAAACHGLPNRSALHPHGIALMRVIDAALESSLANQTVAMRW</sequence>
<dbReference type="GO" id="GO:0000166">
    <property type="term" value="F:nucleotide binding"/>
    <property type="evidence" value="ECO:0007669"/>
    <property type="project" value="InterPro"/>
</dbReference>
<dbReference type="PANTHER" id="PTHR43818">
    <property type="entry name" value="BCDNA.GH03377"/>
    <property type="match status" value="1"/>
</dbReference>
<evidence type="ECO:0000313" key="5">
    <source>
        <dbReference type="Proteomes" id="UP000319769"/>
    </source>
</evidence>
<keyword evidence="1" id="KW-0560">Oxidoreductase</keyword>
<dbReference type="SUPFAM" id="SSF51735">
    <property type="entry name" value="NAD(P)-binding Rossmann-fold domains"/>
    <property type="match status" value="1"/>
</dbReference>
<feature type="domain" description="Gfo/Idh/MocA-like oxidoreductase N-terminal" evidence="2">
    <location>
        <begin position="8"/>
        <end position="127"/>
    </location>
</feature>
<evidence type="ECO:0000259" key="2">
    <source>
        <dbReference type="Pfam" id="PF01408"/>
    </source>
</evidence>
<dbReference type="EMBL" id="VMNW02000008">
    <property type="protein sequence ID" value="KAA9164010.1"/>
    <property type="molecule type" value="Genomic_DNA"/>
</dbReference>
<dbReference type="PANTHER" id="PTHR43818:SF11">
    <property type="entry name" value="BCDNA.GH03377"/>
    <property type="match status" value="1"/>
</dbReference>
<evidence type="ECO:0000256" key="1">
    <source>
        <dbReference type="ARBA" id="ARBA00023002"/>
    </source>
</evidence>
<accession>A0A5N0VFU8</accession>
<dbReference type="Pfam" id="PF01408">
    <property type="entry name" value="GFO_IDH_MocA"/>
    <property type="match status" value="1"/>
</dbReference>
<dbReference type="OrthoDB" id="9815825at2"/>
<keyword evidence="5" id="KW-1185">Reference proteome</keyword>
<feature type="domain" description="GFO/IDH/MocA-like oxidoreductase" evidence="3">
    <location>
        <begin position="145"/>
        <end position="240"/>
    </location>
</feature>
<dbReference type="AlphaFoldDB" id="A0A5N0VFU8"/>
<reference evidence="4" key="1">
    <citation type="submission" date="2019-09" db="EMBL/GenBank/DDBJ databases">
        <authorList>
            <person name="Teo W.F.A."/>
            <person name="Duangmal K."/>
        </authorList>
    </citation>
    <scope>NUCLEOTIDE SEQUENCE [LARGE SCALE GENOMIC DNA]</scope>
    <source>
        <strain evidence="4">K81G1</strain>
    </source>
</reference>